<accession>A0A1X0QUF8</accession>
<dbReference type="VEuPathDB" id="FungiDB:BCV72DRAFT_233149"/>
<dbReference type="Proteomes" id="UP000242414">
    <property type="component" value="Unassembled WGS sequence"/>
</dbReference>
<proteinExistence type="predicted"/>
<gene>
    <name evidence="1" type="ORF">BCV72DRAFT_233149</name>
</gene>
<protein>
    <submittedName>
        <fullName evidence="1">Uncharacterized protein</fullName>
    </submittedName>
</protein>
<dbReference type="EMBL" id="KV922006">
    <property type="protein sequence ID" value="ORE03372.1"/>
    <property type="molecule type" value="Genomic_DNA"/>
</dbReference>
<sequence length="112" mass="13182">MANYEDTLTCIELKKIINIHKRLLWCLDRLDVSFQLGEISPLGMQAAMVFIRIDQEQTIHKSIKLLIVVGLHTPDFVVHHHGSINCDYPYRKRPEAACKRRKRKRIFQISRI</sequence>
<reference evidence="1" key="1">
    <citation type="journal article" date="2016" name="Proc. Natl. Acad. Sci. U.S.A.">
        <title>Lipid metabolic changes in an early divergent fungus govern the establishment of a mutualistic symbiosis with endobacteria.</title>
        <authorList>
            <person name="Lastovetsky O.A."/>
            <person name="Gaspar M.L."/>
            <person name="Mondo S.J."/>
            <person name="LaButti K.M."/>
            <person name="Sandor L."/>
            <person name="Grigoriev I.V."/>
            <person name="Henry S.A."/>
            <person name="Pawlowska T.E."/>
        </authorList>
    </citation>
    <scope>NUCLEOTIDE SEQUENCE [LARGE SCALE GENOMIC DNA]</scope>
    <source>
        <strain evidence="1">ATCC 52814</strain>
    </source>
</reference>
<dbReference type="AlphaFoldDB" id="A0A1X0QUF8"/>
<organism evidence="1">
    <name type="scientific">Rhizopus microsporus var. microsporus</name>
    <dbReference type="NCBI Taxonomy" id="86635"/>
    <lineage>
        <taxon>Eukaryota</taxon>
        <taxon>Fungi</taxon>
        <taxon>Fungi incertae sedis</taxon>
        <taxon>Mucoromycota</taxon>
        <taxon>Mucoromycotina</taxon>
        <taxon>Mucoromycetes</taxon>
        <taxon>Mucorales</taxon>
        <taxon>Mucorineae</taxon>
        <taxon>Rhizopodaceae</taxon>
        <taxon>Rhizopus</taxon>
    </lineage>
</organism>
<name>A0A1X0QUF8_RHIZD</name>
<evidence type="ECO:0000313" key="1">
    <source>
        <dbReference type="EMBL" id="ORE03372.1"/>
    </source>
</evidence>